<evidence type="ECO:0000259" key="1">
    <source>
        <dbReference type="Pfam" id="PF00195"/>
    </source>
</evidence>
<dbReference type="InterPro" id="IPR016039">
    <property type="entry name" value="Thiolase-like"/>
</dbReference>
<dbReference type="Proteomes" id="UP000823388">
    <property type="component" value="Chromosome 8K"/>
</dbReference>
<name>A0A8T0PP56_PANVG</name>
<gene>
    <name evidence="2" type="ORF">PVAP13_8KG261000</name>
</gene>
<dbReference type="InterPro" id="IPR011141">
    <property type="entry name" value="Polyketide_synthase_type-III"/>
</dbReference>
<dbReference type="PANTHER" id="PTHR11877:SF52">
    <property type="entry name" value="CHALCONE_STILBENE SYNTHASE N-TERMINAL DOMAIN-CONTAINING PROTEIN"/>
    <property type="match status" value="1"/>
</dbReference>
<keyword evidence="3" id="KW-1185">Reference proteome</keyword>
<protein>
    <recommendedName>
        <fullName evidence="1">Chalcone/stilbene synthase N-terminal domain-containing protein</fullName>
    </recommendedName>
</protein>
<comment type="caution">
    <text evidence="2">The sequence shown here is derived from an EMBL/GenBank/DDBJ whole genome shotgun (WGS) entry which is preliminary data.</text>
</comment>
<dbReference type="GO" id="GO:0030639">
    <property type="term" value="P:polyketide biosynthetic process"/>
    <property type="evidence" value="ECO:0007669"/>
    <property type="project" value="TreeGrafter"/>
</dbReference>
<feature type="domain" description="Chalcone/stilbene synthase N-terminal" evidence="1">
    <location>
        <begin position="14"/>
        <end position="73"/>
    </location>
</feature>
<organism evidence="2 3">
    <name type="scientific">Panicum virgatum</name>
    <name type="common">Blackwell switchgrass</name>
    <dbReference type="NCBI Taxonomy" id="38727"/>
    <lineage>
        <taxon>Eukaryota</taxon>
        <taxon>Viridiplantae</taxon>
        <taxon>Streptophyta</taxon>
        <taxon>Embryophyta</taxon>
        <taxon>Tracheophyta</taxon>
        <taxon>Spermatophyta</taxon>
        <taxon>Magnoliopsida</taxon>
        <taxon>Liliopsida</taxon>
        <taxon>Poales</taxon>
        <taxon>Poaceae</taxon>
        <taxon>PACMAD clade</taxon>
        <taxon>Panicoideae</taxon>
        <taxon>Panicodae</taxon>
        <taxon>Paniceae</taxon>
        <taxon>Panicinae</taxon>
        <taxon>Panicum</taxon>
        <taxon>Panicum sect. Hiantes</taxon>
    </lineage>
</organism>
<proteinExistence type="predicted"/>
<dbReference type="AlphaFoldDB" id="A0A8T0PP56"/>
<dbReference type="Pfam" id="PF00195">
    <property type="entry name" value="Chal_sti_synt_N"/>
    <property type="match status" value="1"/>
</dbReference>
<dbReference type="Gene3D" id="3.40.47.10">
    <property type="match status" value="1"/>
</dbReference>
<dbReference type="InterPro" id="IPR001099">
    <property type="entry name" value="Chalcone/stilbene_synt_N"/>
</dbReference>
<evidence type="ECO:0000313" key="2">
    <source>
        <dbReference type="EMBL" id="KAG2562379.1"/>
    </source>
</evidence>
<dbReference type="SUPFAM" id="SSF53901">
    <property type="entry name" value="Thiolase-like"/>
    <property type="match status" value="1"/>
</dbReference>
<evidence type="ECO:0000313" key="3">
    <source>
        <dbReference type="Proteomes" id="UP000823388"/>
    </source>
</evidence>
<dbReference type="PANTHER" id="PTHR11877">
    <property type="entry name" value="HYDROXYMETHYLGLUTARYL-COA SYNTHASE"/>
    <property type="match status" value="1"/>
</dbReference>
<accession>A0A8T0PP56</accession>
<sequence>MSPQASSPPPEANQLRWEQRADGPACVLAVGTANPANCIPQDEYADWYFRVTKSDHLAHLKDAMKKACKFGTHTFRFF</sequence>
<dbReference type="EMBL" id="CM029051">
    <property type="protein sequence ID" value="KAG2562379.1"/>
    <property type="molecule type" value="Genomic_DNA"/>
</dbReference>
<dbReference type="GO" id="GO:0016747">
    <property type="term" value="F:acyltransferase activity, transferring groups other than amino-acyl groups"/>
    <property type="evidence" value="ECO:0007669"/>
    <property type="project" value="InterPro"/>
</dbReference>
<reference evidence="2" key="1">
    <citation type="submission" date="2020-05" db="EMBL/GenBank/DDBJ databases">
        <title>WGS assembly of Panicum virgatum.</title>
        <authorList>
            <person name="Lovell J.T."/>
            <person name="Jenkins J."/>
            <person name="Shu S."/>
            <person name="Juenger T.E."/>
            <person name="Schmutz J."/>
        </authorList>
    </citation>
    <scope>NUCLEOTIDE SEQUENCE</scope>
    <source>
        <strain evidence="2">AP13</strain>
    </source>
</reference>